<feature type="non-terminal residue" evidence="3">
    <location>
        <position position="86"/>
    </location>
</feature>
<feature type="transmembrane region" description="Helical" evidence="2">
    <location>
        <begin position="40"/>
        <end position="63"/>
    </location>
</feature>
<evidence type="ECO:0000313" key="3">
    <source>
        <dbReference type="EMBL" id="CAF5205562.1"/>
    </source>
</evidence>
<dbReference type="AlphaFoldDB" id="A0A8S3IT19"/>
<name>A0A8S3IT19_9BILA</name>
<proteinExistence type="predicted"/>
<comment type="caution">
    <text evidence="3">The sequence shown here is derived from an EMBL/GenBank/DDBJ whole genome shotgun (WGS) entry which is preliminary data.</text>
</comment>
<protein>
    <submittedName>
        <fullName evidence="3">Uncharacterized protein</fullName>
    </submittedName>
</protein>
<feature type="region of interest" description="Disordered" evidence="1">
    <location>
        <begin position="67"/>
        <end position="86"/>
    </location>
</feature>
<keyword evidence="2" id="KW-1133">Transmembrane helix</keyword>
<evidence type="ECO:0000256" key="1">
    <source>
        <dbReference type="SAM" id="MobiDB-lite"/>
    </source>
</evidence>
<evidence type="ECO:0000256" key="2">
    <source>
        <dbReference type="SAM" id="Phobius"/>
    </source>
</evidence>
<organism evidence="3 4">
    <name type="scientific">Rotaria magnacalcarata</name>
    <dbReference type="NCBI Taxonomy" id="392030"/>
    <lineage>
        <taxon>Eukaryota</taxon>
        <taxon>Metazoa</taxon>
        <taxon>Spiralia</taxon>
        <taxon>Gnathifera</taxon>
        <taxon>Rotifera</taxon>
        <taxon>Eurotatoria</taxon>
        <taxon>Bdelloidea</taxon>
        <taxon>Philodinida</taxon>
        <taxon>Philodinidae</taxon>
        <taxon>Rotaria</taxon>
    </lineage>
</organism>
<accession>A0A8S3IT19</accession>
<dbReference type="Proteomes" id="UP000681720">
    <property type="component" value="Unassembled WGS sequence"/>
</dbReference>
<evidence type="ECO:0000313" key="4">
    <source>
        <dbReference type="Proteomes" id="UP000681720"/>
    </source>
</evidence>
<feature type="compositionally biased region" description="Low complexity" evidence="1">
    <location>
        <begin position="67"/>
        <end position="77"/>
    </location>
</feature>
<sequence>MCHYCCYLTHMNASLSPNSHGTSQCIPQYLKCRRTGSCSLTVSLCLVSLTIFFVMLNTTLVLSHSSRIQQQQREQSSNKILQENSR</sequence>
<dbReference type="EMBL" id="CAJOBJ010348954">
    <property type="protein sequence ID" value="CAF5205562.1"/>
    <property type="molecule type" value="Genomic_DNA"/>
</dbReference>
<gene>
    <name evidence="3" type="ORF">GIL414_LOCUS78012</name>
</gene>
<keyword evidence="2" id="KW-0812">Transmembrane</keyword>
<keyword evidence="2" id="KW-0472">Membrane</keyword>
<reference evidence="3" key="1">
    <citation type="submission" date="2021-02" db="EMBL/GenBank/DDBJ databases">
        <authorList>
            <person name="Nowell W R."/>
        </authorList>
    </citation>
    <scope>NUCLEOTIDE SEQUENCE</scope>
</reference>